<dbReference type="AlphaFoldDB" id="A0A5D0HUD9"/>
<dbReference type="RefSeq" id="WP_148544183.1">
    <property type="nucleotide sequence ID" value="NZ_VSDQ01000679.1"/>
</dbReference>
<protein>
    <submittedName>
        <fullName evidence="1">Uncharacterized protein</fullName>
    </submittedName>
</protein>
<evidence type="ECO:0000313" key="2">
    <source>
        <dbReference type="Proteomes" id="UP000323930"/>
    </source>
</evidence>
<gene>
    <name evidence="1" type="ORF">FUA24_16700</name>
</gene>
<accession>A0A5D0HUD9</accession>
<dbReference type="EMBL" id="VSDQ01000679">
    <property type="protein sequence ID" value="TYA74938.1"/>
    <property type="molecule type" value="Genomic_DNA"/>
</dbReference>
<reference evidence="1 2" key="1">
    <citation type="submission" date="2019-08" db="EMBL/GenBank/DDBJ databases">
        <title>Seonamhaeicola sediminis sp. nov., isolated from marine sediment.</title>
        <authorList>
            <person name="Cao W.R."/>
        </authorList>
    </citation>
    <scope>NUCLEOTIDE SEQUENCE [LARGE SCALE GENOMIC DNA]</scope>
    <source>
        <strain evidence="1 2">B011</strain>
    </source>
</reference>
<name>A0A5D0HUD9_9FLAO</name>
<evidence type="ECO:0000313" key="1">
    <source>
        <dbReference type="EMBL" id="TYA74938.1"/>
    </source>
</evidence>
<sequence length="133" mass="15399">MSNYKKFLEAFSSWLDSGSMIRFFLSNSKKSGKINRKSIAYLSAYDCREKTVIDDEHIHYYITYDDDKDDIAVEFHVYLGFDGNVVITGSYENKVKKADRFTFQLIVRTMDFGMICGRAEVKGRSVLCHMSLD</sequence>
<dbReference type="Proteomes" id="UP000323930">
    <property type="component" value="Unassembled WGS sequence"/>
</dbReference>
<comment type="caution">
    <text evidence="1">The sequence shown here is derived from an EMBL/GenBank/DDBJ whole genome shotgun (WGS) entry which is preliminary data.</text>
</comment>
<keyword evidence="2" id="KW-1185">Reference proteome</keyword>
<organism evidence="1 2">
    <name type="scientific">Seonamhaeicola marinus</name>
    <dbReference type="NCBI Taxonomy" id="1912246"/>
    <lineage>
        <taxon>Bacteria</taxon>
        <taxon>Pseudomonadati</taxon>
        <taxon>Bacteroidota</taxon>
        <taxon>Flavobacteriia</taxon>
        <taxon>Flavobacteriales</taxon>
        <taxon>Flavobacteriaceae</taxon>
    </lineage>
</organism>
<proteinExistence type="predicted"/>